<reference evidence="2 3" key="1">
    <citation type="journal article" date="2013" name="Int. J. Syst. Evol. Microbiol.">
        <title>Marinoscillum luteum sp. nov., isolated from marine sediment.</title>
        <authorList>
            <person name="Cha I.T."/>
            <person name="Park S.J."/>
            <person name="Kim S.J."/>
            <person name="Kim J.G."/>
            <person name="Jung M.Y."/>
            <person name="Shin K.S."/>
            <person name="Kwon K.K."/>
            <person name="Yang S.H."/>
            <person name="Seo Y.S."/>
            <person name="Rhee S.K."/>
        </authorList>
    </citation>
    <scope>NUCLEOTIDE SEQUENCE [LARGE SCALE GENOMIC DNA]</scope>
    <source>
        <strain evidence="2 3">KCTC 23939</strain>
    </source>
</reference>
<evidence type="ECO:0000259" key="1">
    <source>
        <dbReference type="Pfam" id="PF08818"/>
    </source>
</evidence>
<protein>
    <submittedName>
        <fullName evidence="2">Iron chaperone</fullName>
    </submittedName>
</protein>
<proteinExistence type="predicted"/>
<gene>
    <name evidence="2" type="ORF">ACHKAR_05665</name>
</gene>
<dbReference type="SUPFAM" id="SSF159888">
    <property type="entry name" value="YdhG-like"/>
    <property type="match status" value="1"/>
</dbReference>
<evidence type="ECO:0000313" key="2">
    <source>
        <dbReference type="EMBL" id="MFH6982913.1"/>
    </source>
</evidence>
<dbReference type="Pfam" id="PF08818">
    <property type="entry name" value="DUF1801"/>
    <property type="match status" value="1"/>
</dbReference>
<dbReference type="Gene3D" id="3.90.1150.200">
    <property type="match status" value="1"/>
</dbReference>
<feature type="domain" description="YdhG-like" evidence="1">
    <location>
        <begin position="25"/>
        <end position="115"/>
    </location>
</feature>
<keyword evidence="3" id="KW-1185">Reference proteome</keyword>
<dbReference type="RefSeq" id="WP_395416537.1">
    <property type="nucleotide sequence ID" value="NZ_JBIPKE010000013.1"/>
</dbReference>
<dbReference type="EMBL" id="JBIPKE010000013">
    <property type="protein sequence ID" value="MFH6982913.1"/>
    <property type="molecule type" value="Genomic_DNA"/>
</dbReference>
<comment type="caution">
    <text evidence="2">The sequence shown here is derived from an EMBL/GenBank/DDBJ whole genome shotgun (WGS) entry which is preliminary data.</text>
</comment>
<sequence>MKKTDSKEAPQSVDEYIADFPIEVQEILKAIRKVIQQAAPEATESISYGIPTFSQNGVLVHFGGYKQHIGFYPAPRAIEVFKEELSGYEGGKGTIKFPLNKPIPMELITRIVQYRLAENLNKSKNKKASS</sequence>
<accession>A0ABW7N5X7</accession>
<organism evidence="2 3">
    <name type="scientific">Marinoscillum luteum</name>
    <dbReference type="NCBI Taxonomy" id="861051"/>
    <lineage>
        <taxon>Bacteria</taxon>
        <taxon>Pseudomonadati</taxon>
        <taxon>Bacteroidota</taxon>
        <taxon>Cytophagia</taxon>
        <taxon>Cytophagales</taxon>
        <taxon>Reichenbachiellaceae</taxon>
        <taxon>Marinoscillum</taxon>
    </lineage>
</organism>
<dbReference type="Proteomes" id="UP001610063">
    <property type="component" value="Unassembled WGS sequence"/>
</dbReference>
<evidence type="ECO:0000313" key="3">
    <source>
        <dbReference type="Proteomes" id="UP001610063"/>
    </source>
</evidence>
<name>A0ABW7N5X7_9BACT</name>
<dbReference type="InterPro" id="IPR014922">
    <property type="entry name" value="YdhG-like"/>
</dbReference>